<accession>A0A271IYX8</accession>
<organism evidence="1 2">
    <name type="scientific">Rubrivirga marina</name>
    <dbReference type="NCBI Taxonomy" id="1196024"/>
    <lineage>
        <taxon>Bacteria</taxon>
        <taxon>Pseudomonadati</taxon>
        <taxon>Rhodothermota</taxon>
        <taxon>Rhodothermia</taxon>
        <taxon>Rhodothermales</taxon>
        <taxon>Rubricoccaceae</taxon>
        <taxon>Rubrivirga</taxon>
    </lineage>
</organism>
<sequence length="42" mass="4541">MNVLYVLVPLALALALAGVAAFRWAVRDGQFDDVDTPALRVL</sequence>
<dbReference type="EMBL" id="MQWD01000001">
    <property type="protein sequence ID" value="PAP75905.1"/>
    <property type="molecule type" value="Genomic_DNA"/>
</dbReference>
<proteinExistence type="predicted"/>
<comment type="caution">
    <text evidence="1">The sequence shown here is derived from an EMBL/GenBank/DDBJ whole genome shotgun (WGS) entry which is preliminary data.</text>
</comment>
<dbReference type="Proteomes" id="UP000216339">
    <property type="component" value="Unassembled WGS sequence"/>
</dbReference>
<reference evidence="1 2" key="1">
    <citation type="submission" date="2016-11" db="EMBL/GenBank/DDBJ databases">
        <title>Study of marine rhodopsin-containing bacteria.</title>
        <authorList>
            <person name="Yoshizawa S."/>
            <person name="Kumagai Y."/>
            <person name="Kogure K."/>
        </authorList>
    </citation>
    <scope>NUCLEOTIDE SEQUENCE [LARGE SCALE GENOMIC DNA]</scope>
    <source>
        <strain evidence="1 2">SAORIC-28</strain>
    </source>
</reference>
<dbReference type="RefSeq" id="WP_095509549.1">
    <property type="nucleotide sequence ID" value="NZ_MQWD01000001.1"/>
</dbReference>
<dbReference type="Pfam" id="PF03597">
    <property type="entry name" value="FixS"/>
    <property type="match status" value="1"/>
</dbReference>
<gene>
    <name evidence="1" type="ORF">BSZ37_05350</name>
</gene>
<name>A0A271IYX8_9BACT</name>
<dbReference type="AlphaFoldDB" id="A0A271IYX8"/>
<dbReference type="InterPro" id="IPR004714">
    <property type="entry name" value="Cyt_oxidase_maturation_cbb3"/>
</dbReference>
<dbReference type="PANTHER" id="PTHR41532">
    <property type="entry name" value="FIXS PROTEIN"/>
    <property type="match status" value="1"/>
</dbReference>
<protein>
    <submittedName>
        <fullName evidence="1">Cytochrome oxidase maturation protein, cbb3-type</fullName>
    </submittedName>
</protein>
<keyword evidence="2" id="KW-1185">Reference proteome</keyword>
<evidence type="ECO:0000313" key="1">
    <source>
        <dbReference type="EMBL" id="PAP75905.1"/>
    </source>
</evidence>
<dbReference type="PANTHER" id="PTHR41532:SF1">
    <property type="entry name" value="FIXS PROTEIN"/>
    <property type="match status" value="1"/>
</dbReference>
<dbReference type="NCBIfam" id="TIGR00847">
    <property type="entry name" value="ccoS"/>
    <property type="match status" value="1"/>
</dbReference>
<evidence type="ECO:0000313" key="2">
    <source>
        <dbReference type="Proteomes" id="UP000216339"/>
    </source>
</evidence>
<feature type="non-terminal residue" evidence="1">
    <location>
        <position position="42"/>
    </location>
</feature>